<proteinExistence type="predicted"/>
<name>A0A1V4SLX1_RUMHU</name>
<organism evidence="1 2">
    <name type="scientific">Ruminiclostridium hungatei</name>
    <name type="common">Clostridium hungatei</name>
    <dbReference type="NCBI Taxonomy" id="48256"/>
    <lineage>
        <taxon>Bacteria</taxon>
        <taxon>Bacillati</taxon>
        <taxon>Bacillota</taxon>
        <taxon>Clostridia</taxon>
        <taxon>Eubacteriales</taxon>
        <taxon>Oscillospiraceae</taxon>
        <taxon>Ruminiclostridium</taxon>
    </lineage>
</organism>
<gene>
    <name evidence="1" type="ORF">CLHUN_13680</name>
</gene>
<dbReference type="Proteomes" id="UP000191554">
    <property type="component" value="Unassembled WGS sequence"/>
</dbReference>
<evidence type="ECO:0000313" key="2">
    <source>
        <dbReference type="Proteomes" id="UP000191554"/>
    </source>
</evidence>
<evidence type="ECO:0000313" key="1">
    <source>
        <dbReference type="EMBL" id="OPX44814.1"/>
    </source>
</evidence>
<keyword evidence="2" id="KW-1185">Reference proteome</keyword>
<reference evidence="1 2" key="1">
    <citation type="submission" date="2017-03" db="EMBL/GenBank/DDBJ databases">
        <title>Genome sequence of Clostridium hungatei DSM 14427.</title>
        <authorList>
            <person name="Poehlein A."/>
            <person name="Daniel R."/>
        </authorList>
    </citation>
    <scope>NUCLEOTIDE SEQUENCE [LARGE SCALE GENOMIC DNA]</scope>
    <source>
        <strain evidence="1 2">DSM 14427</strain>
    </source>
</reference>
<dbReference type="AlphaFoldDB" id="A0A1V4SLX1"/>
<comment type="caution">
    <text evidence="1">The sequence shown here is derived from an EMBL/GenBank/DDBJ whole genome shotgun (WGS) entry which is preliminary data.</text>
</comment>
<dbReference type="RefSeq" id="WP_165755686.1">
    <property type="nucleotide sequence ID" value="NZ_MZGX01000007.1"/>
</dbReference>
<sequence length="47" mass="5285">MKKYIAPKIEFVDLRVEERLAHTVCTGACTVDIEYNGKKYYAGTTSA</sequence>
<dbReference type="EMBL" id="MZGX01000007">
    <property type="protein sequence ID" value="OPX44814.1"/>
    <property type="molecule type" value="Genomic_DNA"/>
</dbReference>
<protein>
    <submittedName>
        <fullName evidence="1">Uncharacterized protein</fullName>
    </submittedName>
</protein>
<dbReference type="STRING" id="48256.CLHUN_13680"/>
<accession>A0A1V4SLX1</accession>